<accession>E4NUX3</accession>
<dbReference type="AlphaFoldDB" id="E4NUX3"/>
<evidence type="ECO:0000313" key="4">
    <source>
        <dbReference type="Proteomes" id="UP000006663"/>
    </source>
</evidence>
<reference evidence="2" key="2">
    <citation type="submission" date="2009-08" db="EMBL/GenBank/DDBJ databases">
        <title>The complete plasmid2 of Halogeometricum borinquense DSM 11551.</title>
        <authorList>
            <consortium name="US DOE Joint Genome Institute (JGI-PGF)"/>
            <person name="Lucas S."/>
            <person name="Copeland A."/>
            <person name="Lapidus A."/>
            <person name="Glavina del Rio T."/>
            <person name="Dalin E."/>
            <person name="Tice H."/>
            <person name="Bruce D."/>
            <person name="Goodwin L."/>
            <person name="Pitluck S."/>
            <person name="Kyrpides N."/>
            <person name="Mavromatis K."/>
            <person name="Mikhailova N."/>
            <person name="Anderson I."/>
            <person name="Brettin T."/>
            <person name="Detter J.C."/>
            <person name="Han C."/>
            <person name="Larimer F."/>
            <person name="Land M."/>
            <person name="Hauser L."/>
            <person name="Markowitz V."/>
            <person name="Cheng J.-F."/>
            <person name="Hugenholtz P."/>
            <person name="Woyke T."/>
            <person name="Wu D."/>
            <person name="Tindal B."/>
            <person name="Klenk H.-P."/>
            <person name="Eisen J.A."/>
        </authorList>
    </citation>
    <scope>NUCLEOTIDE SEQUENCE</scope>
    <source>
        <strain evidence="2">PR 3</strain>
        <plasmid evidence="2">pHBOR02</plasmid>
    </source>
</reference>
<geneLocation type="plasmid" evidence="2 4">
    <name>pHBOR02</name>
</geneLocation>
<feature type="region of interest" description="Disordered" evidence="1">
    <location>
        <begin position="1"/>
        <end position="25"/>
    </location>
</feature>
<sequence length="48" mass="5501">MRGEIPNTFVCPEHESGAKKNEQRPETARYIKRVTNVFAPLFGRQEPA</sequence>
<dbReference type="EMBL" id="AOHT01000020">
    <property type="protein sequence ID" value="ELY29114.1"/>
    <property type="molecule type" value="Genomic_DNA"/>
</dbReference>
<evidence type="ECO:0000313" key="5">
    <source>
        <dbReference type="Proteomes" id="UP000011585"/>
    </source>
</evidence>
<proteinExistence type="predicted"/>
<evidence type="ECO:0000313" key="3">
    <source>
        <dbReference type="EMBL" id="ELY29114.1"/>
    </source>
</evidence>
<dbReference type="Proteomes" id="UP000011585">
    <property type="component" value="Unassembled WGS sequence"/>
</dbReference>
<protein>
    <submittedName>
        <fullName evidence="2">Uncharacterized protein</fullName>
    </submittedName>
</protein>
<dbReference type="EMBL" id="CP001692">
    <property type="protein sequence ID" value="ADQ68962.1"/>
    <property type="molecule type" value="Genomic_DNA"/>
</dbReference>
<dbReference type="KEGG" id="hbo:Hbor_34410"/>
<keyword evidence="2" id="KW-0614">Plasmid</keyword>
<evidence type="ECO:0000313" key="2">
    <source>
        <dbReference type="EMBL" id="ADQ68962.1"/>
    </source>
</evidence>
<dbReference type="HOGENOM" id="CLU_3147849_0_0_2"/>
<feature type="compositionally biased region" description="Basic and acidic residues" evidence="1">
    <location>
        <begin position="12"/>
        <end position="25"/>
    </location>
</feature>
<reference evidence="3 5" key="3">
    <citation type="journal article" date="2014" name="PLoS Genet.">
        <title>Phylogenetically driven sequencing of extremely halophilic archaea reveals strategies for static and dynamic osmo-response.</title>
        <authorList>
            <person name="Becker E.A."/>
            <person name="Seitzer P.M."/>
            <person name="Tritt A."/>
            <person name="Larsen D."/>
            <person name="Krusor M."/>
            <person name="Yao A.I."/>
            <person name="Wu D."/>
            <person name="Madern D."/>
            <person name="Eisen J.A."/>
            <person name="Darling A.E."/>
            <person name="Facciotti M.T."/>
        </authorList>
    </citation>
    <scope>NUCLEOTIDE SEQUENCE [LARGE SCALE GENOMIC DNA]</scope>
    <source>
        <strain evidence="3 5">DSM 11551</strain>
    </source>
</reference>
<organism evidence="2 4">
    <name type="scientific">Halogeometricum borinquense (strain ATCC 700274 / DSM 11551 / JCM 10706 / KCTC 4070 / PR3)</name>
    <dbReference type="NCBI Taxonomy" id="469382"/>
    <lineage>
        <taxon>Archaea</taxon>
        <taxon>Methanobacteriati</taxon>
        <taxon>Methanobacteriota</taxon>
        <taxon>Stenosarchaea group</taxon>
        <taxon>Halobacteria</taxon>
        <taxon>Halobacteriales</taxon>
        <taxon>Haloferacaceae</taxon>
        <taxon>Halogeometricum</taxon>
    </lineage>
</organism>
<name>E4NUX3_HALBP</name>
<reference evidence="4" key="1">
    <citation type="journal article" date="2009" name="Stand. Genomic Sci.">
        <title>Complete genome sequence of Halogeometricum borinquense type strain (PR3).</title>
        <authorList>
            <person name="Malfatti S."/>
            <person name="Tindall B.J."/>
            <person name="Schneider S."/>
            <person name="Fahnrich R."/>
            <person name="Lapidus A."/>
            <person name="Labuttii K."/>
            <person name="Copeland A."/>
            <person name="Glavina Del Rio T."/>
            <person name="Nolan M."/>
            <person name="Chen F."/>
            <person name="Lucas S."/>
            <person name="Tice H."/>
            <person name="Cheng J.F."/>
            <person name="Bruce D."/>
            <person name="Goodwin L."/>
            <person name="Pitluck S."/>
            <person name="Anderson I."/>
            <person name="Pati A."/>
            <person name="Ivanova N."/>
            <person name="Mavromatis K."/>
            <person name="Chen A."/>
            <person name="Palaniappan K."/>
            <person name="D'haeseleer P."/>
            <person name="Goker M."/>
            <person name="Bristow J."/>
            <person name="Eisen J.A."/>
            <person name="Markowitz V."/>
            <person name="Hugenholtz P."/>
            <person name="Kyrpides N.C."/>
            <person name="Klenk H.P."/>
            <person name="Chain P."/>
        </authorList>
    </citation>
    <scope>NUCLEOTIDE SEQUENCE [LARGE SCALE GENOMIC DNA]</scope>
    <source>
        <strain evidence="4">ATCC 700274 / DSM 11551 / JCM 10706 / KCTC 4070 / PR3</strain>
        <plasmid evidence="4">pHBOR02</plasmid>
    </source>
</reference>
<gene>
    <name evidence="2" type="ordered locus">Hbor_34410</name>
    <name evidence="3" type="ORF">C499_06740</name>
</gene>
<dbReference type="Proteomes" id="UP000006663">
    <property type="component" value="Plasmid pHBOR02"/>
</dbReference>
<evidence type="ECO:0000256" key="1">
    <source>
        <dbReference type="SAM" id="MobiDB-lite"/>
    </source>
</evidence>
<keyword evidence="4" id="KW-1185">Reference proteome</keyword>